<keyword evidence="4" id="KW-1185">Reference proteome</keyword>
<evidence type="ECO:0000313" key="3">
    <source>
        <dbReference type="EMBL" id="EIF00741.1"/>
    </source>
</evidence>
<keyword evidence="2" id="KW-0732">Signal</keyword>
<accession>I1D716</accession>
<dbReference type="EMBL" id="CM001484">
    <property type="protein sequence ID" value="EIF00741.1"/>
    <property type="molecule type" value="Genomic_DNA"/>
</dbReference>
<dbReference type="RefSeq" id="WP_005466566.1">
    <property type="nucleotide sequence ID" value="NZ_CM001484.1"/>
</dbReference>
<evidence type="ECO:0000256" key="1">
    <source>
        <dbReference type="SAM" id="MobiDB-lite"/>
    </source>
</evidence>
<dbReference type="InterPro" id="IPR058248">
    <property type="entry name" value="Lxx211020-like"/>
</dbReference>
<dbReference type="HOGENOM" id="CLU_089306_1_0_11"/>
<dbReference type="Gene3D" id="2.60.40.1890">
    <property type="entry name" value="PCu(A)C copper chaperone"/>
    <property type="match status" value="1"/>
</dbReference>
<feature type="region of interest" description="Disordered" evidence="1">
    <location>
        <begin position="174"/>
        <end position="197"/>
    </location>
</feature>
<feature type="chain" id="PRO_5039052794" description="Copper(I)-binding protein" evidence="2">
    <location>
        <begin position="19"/>
        <end position="197"/>
    </location>
</feature>
<dbReference type="PROSITE" id="PS51257">
    <property type="entry name" value="PROKAR_LIPOPROTEIN"/>
    <property type="match status" value="1"/>
</dbReference>
<protein>
    <recommendedName>
        <fullName evidence="5">Copper(I)-binding protein</fullName>
    </recommendedName>
</protein>
<evidence type="ECO:0000313" key="4">
    <source>
        <dbReference type="Proteomes" id="UP000005087"/>
    </source>
</evidence>
<proteinExistence type="predicted"/>
<dbReference type="InterPro" id="IPR007410">
    <property type="entry name" value="LpqE-like"/>
</dbReference>
<organism evidence="3 4">
    <name type="scientific">Saccharomonospora glauca K62</name>
    <dbReference type="NCBI Taxonomy" id="928724"/>
    <lineage>
        <taxon>Bacteria</taxon>
        <taxon>Bacillati</taxon>
        <taxon>Actinomycetota</taxon>
        <taxon>Actinomycetes</taxon>
        <taxon>Pseudonocardiales</taxon>
        <taxon>Pseudonocardiaceae</taxon>
        <taxon>Saccharomonospora</taxon>
    </lineage>
</organism>
<dbReference type="InterPro" id="IPR036182">
    <property type="entry name" value="PCuAC_sf"/>
</dbReference>
<reference evidence="3 4" key="1">
    <citation type="submission" date="2011-09" db="EMBL/GenBank/DDBJ databases">
        <authorList>
            <consortium name="US DOE Joint Genome Institute (JGI-PGF)"/>
            <person name="Lucas S."/>
            <person name="Han J."/>
            <person name="Lapidus A."/>
            <person name="Cheng J.-F."/>
            <person name="Goodwin L."/>
            <person name="Pitluck S."/>
            <person name="Peters L."/>
            <person name="Land M.L."/>
            <person name="Hauser L."/>
            <person name="Brambilla E."/>
            <person name="Klenk H.-P."/>
            <person name="Woyke T.J."/>
        </authorList>
    </citation>
    <scope>NUCLEOTIDE SEQUENCE [LARGE SCALE GENOMIC DNA]</scope>
    <source>
        <strain evidence="3 4">K62</strain>
    </source>
</reference>
<evidence type="ECO:0008006" key="5">
    <source>
        <dbReference type="Google" id="ProtNLM"/>
    </source>
</evidence>
<dbReference type="PANTHER" id="PTHR36302">
    <property type="entry name" value="BLR7088 PROTEIN"/>
    <property type="match status" value="1"/>
</dbReference>
<gene>
    <name evidence="3" type="ORF">SacglDRAFT_03896</name>
</gene>
<dbReference type="PANTHER" id="PTHR36302:SF1">
    <property type="entry name" value="COPPER CHAPERONE PCU(A)C"/>
    <property type="match status" value="1"/>
</dbReference>
<dbReference type="OrthoDB" id="5188566at2"/>
<reference evidence="4" key="2">
    <citation type="submission" date="2012-01" db="EMBL/GenBank/DDBJ databases">
        <title>Noncontiguous Finished sequence of chromosome of Saccharomonospora glauca K62.</title>
        <authorList>
            <consortium name="US DOE Joint Genome Institute"/>
            <person name="Lucas S."/>
            <person name="Han J."/>
            <person name="Lapidus A."/>
            <person name="Cheng J.-F."/>
            <person name="Goodwin L."/>
            <person name="Pitluck S."/>
            <person name="Peters L."/>
            <person name="Mikhailova N."/>
            <person name="Held B."/>
            <person name="Detter J.C."/>
            <person name="Han C."/>
            <person name="Tapia R."/>
            <person name="Land M."/>
            <person name="Hauser L."/>
            <person name="Kyrpides N."/>
            <person name="Ivanova N."/>
            <person name="Pagani I."/>
            <person name="Brambilla E.-M."/>
            <person name="Klenk H.-P."/>
            <person name="Woyke T."/>
        </authorList>
    </citation>
    <scope>NUCLEOTIDE SEQUENCE [LARGE SCALE GENOMIC DNA]</scope>
    <source>
        <strain evidence="4">K62</strain>
    </source>
</reference>
<dbReference type="AlphaFoldDB" id="I1D716"/>
<dbReference type="Pfam" id="PF04314">
    <property type="entry name" value="PCuAC"/>
    <property type="match status" value="1"/>
</dbReference>
<evidence type="ECO:0000256" key="2">
    <source>
        <dbReference type="SAM" id="SignalP"/>
    </source>
</evidence>
<name>I1D716_9PSEU</name>
<sequence>MKRRTVGSRIRSLGPVVAAVGAALLVTGCGAGQITQTDTQVAAINGTSAGVGTIAIRNAEVSYPETDGDGPAVYPPNSDAQTTMWLVNQGYEADELVSARTDAASQVVIEGSRVVPAQRTLVIGTDAPATSEPAGDPTRGTLTLQGLTRELRPGQMVEITLTFRDAGPVTFEMPVTVPDEPRTNPAEPGEPHGSGGH</sequence>
<dbReference type="eggNOG" id="COG2847">
    <property type="taxonomic scope" value="Bacteria"/>
</dbReference>
<dbReference type="Proteomes" id="UP000005087">
    <property type="component" value="Chromosome"/>
</dbReference>
<dbReference type="STRING" id="928724.SacglDRAFT_03896"/>
<feature type="signal peptide" evidence="2">
    <location>
        <begin position="1"/>
        <end position="18"/>
    </location>
</feature>
<dbReference type="SUPFAM" id="SSF110087">
    <property type="entry name" value="DR1885-like metal-binding protein"/>
    <property type="match status" value="1"/>
</dbReference>